<dbReference type="InterPro" id="IPR011741">
    <property type="entry name" value="Phg_2220_C"/>
</dbReference>
<dbReference type="Proteomes" id="UP001501047">
    <property type="component" value="Unassembled WGS sequence"/>
</dbReference>
<feature type="domain" description="Phage conserved hypothetical protein C-terminal" evidence="2">
    <location>
        <begin position="206"/>
        <end position="277"/>
    </location>
</feature>
<reference evidence="4" key="1">
    <citation type="journal article" date="2019" name="Int. J. Syst. Evol. Microbiol.">
        <title>The Global Catalogue of Microorganisms (GCM) 10K type strain sequencing project: providing services to taxonomists for standard genome sequencing and annotation.</title>
        <authorList>
            <consortium name="The Broad Institute Genomics Platform"/>
            <consortium name="The Broad Institute Genome Sequencing Center for Infectious Disease"/>
            <person name="Wu L."/>
            <person name="Ma J."/>
        </authorList>
    </citation>
    <scope>NUCLEOTIDE SEQUENCE [LARGE SCALE GENOMIC DNA]</scope>
    <source>
        <strain evidence="4">JCM 1417</strain>
    </source>
</reference>
<organism evidence="3 4">
    <name type="scientific">Clostridium subterminale</name>
    <dbReference type="NCBI Taxonomy" id="1550"/>
    <lineage>
        <taxon>Bacteria</taxon>
        <taxon>Bacillati</taxon>
        <taxon>Bacillota</taxon>
        <taxon>Clostridia</taxon>
        <taxon>Eubacteriales</taxon>
        <taxon>Clostridiaceae</taxon>
        <taxon>Clostridium</taxon>
    </lineage>
</organism>
<comment type="caution">
    <text evidence="3">The sequence shown here is derived from an EMBL/GenBank/DDBJ whole genome shotgun (WGS) entry which is preliminary data.</text>
</comment>
<dbReference type="RefSeq" id="WP_343824632.1">
    <property type="nucleotide sequence ID" value="NZ_BAAACI010000002.1"/>
</dbReference>
<evidence type="ECO:0000313" key="3">
    <source>
        <dbReference type="EMBL" id="GAA0769969.1"/>
    </source>
</evidence>
<name>A0ABP3VUG2_CLOSU</name>
<feature type="region of interest" description="Disordered" evidence="1">
    <location>
        <begin position="169"/>
        <end position="193"/>
    </location>
</feature>
<evidence type="ECO:0000256" key="1">
    <source>
        <dbReference type="SAM" id="MobiDB-lite"/>
    </source>
</evidence>
<accession>A0ABP3VUG2</accession>
<dbReference type="NCBIfam" id="TIGR02220">
    <property type="entry name" value="phg_TIGR02220"/>
    <property type="match status" value="1"/>
</dbReference>
<evidence type="ECO:0000313" key="4">
    <source>
        <dbReference type="Proteomes" id="UP001501047"/>
    </source>
</evidence>
<keyword evidence="4" id="KW-1185">Reference proteome</keyword>
<evidence type="ECO:0000259" key="2">
    <source>
        <dbReference type="Pfam" id="PF09524"/>
    </source>
</evidence>
<dbReference type="EMBL" id="BAAACI010000002">
    <property type="protein sequence ID" value="GAA0769969.1"/>
    <property type="molecule type" value="Genomic_DNA"/>
</dbReference>
<feature type="compositionally biased region" description="Polar residues" evidence="1">
    <location>
        <begin position="178"/>
        <end position="193"/>
    </location>
</feature>
<proteinExistence type="predicted"/>
<protein>
    <recommendedName>
        <fullName evidence="2">Phage conserved hypothetical protein C-terminal domain-containing protein</fullName>
    </recommendedName>
</protein>
<gene>
    <name evidence="3" type="ORF">GCM10008908_12070</name>
</gene>
<dbReference type="Pfam" id="PF09524">
    <property type="entry name" value="Phg_2220_C"/>
    <property type="match status" value="1"/>
</dbReference>
<sequence length="319" mass="37460">MKHTIMGFRQEKLVKLGLDIIDASILRYFIDFKDSNGMNTRKVDGKLYYWLRYDAVLKEFPIFRMKKCTVQSRFFKLRDAGVLTHLVVREKGTYSYFGIGENYEELITRDTDIEYKGIEHKNIKNKCVENKDIDHKENYEKNKFSLEPEENYGDNGFIKDMDENSKGISEDSKGYGLISTTNNPSTKDSSNKINKSVSLQKTAFEIIEYLNLETGKNFRSTTKITIRLIKARLNEGFTLEDFKTVIDNMKYRWTGTKFQQYLVPTTLFGNKFETYLNQDRKVEKEVDGKFKRGNMILSDEKNKAHLKEKLKKMVLKEDM</sequence>